<evidence type="ECO:0000313" key="2">
    <source>
        <dbReference type="Proteomes" id="UP000002026"/>
    </source>
</evidence>
<dbReference type="Proteomes" id="UP000002026">
    <property type="component" value="Chromosome"/>
</dbReference>
<dbReference type="HOGENOM" id="CLU_151795_1_1_11"/>
<proteinExistence type="predicted"/>
<evidence type="ECO:0008006" key="3">
    <source>
        <dbReference type="Google" id="ProtNLM"/>
    </source>
</evidence>
<gene>
    <name evidence="1" type="ordered locus">Shel_06710</name>
</gene>
<protein>
    <recommendedName>
        <fullName evidence="3">DUF1490 family protein</fullName>
    </recommendedName>
</protein>
<accession>C7N3Y9</accession>
<evidence type="ECO:0000313" key="1">
    <source>
        <dbReference type="EMBL" id="ACV21730.1"/>
    </source>
</evidence>
<dbReference type="RefSeq" id="WP_012797835.1">
    <property type="nucleotide sequence ID" value="NC_013165.1"/>
</dbReference>
<dbReference type="KEGG" id="shi:Shel_06710"/>
<reference evidence="1 2" key="1">
    <citation type="journal article" date="2009" name="Stand. Genomic Sci.">
        <title>Complete genome sequence of Slackia heliotrinireducens type strain (RHS 1).</title>
        <authorList>
            <person name="Pukall R."/>
            <person name="Lapidus A."/>
            <person name="Nolan M."/>
            <person name="Copeland A."/>
            <person name="Glavina Del Rio T."/>
            <person name="Lucas S."/>
            <person name="Chen F."/>
            <person name="Tice H."/>
            <person name="Cheng J.F."/>
            <person name="Chertkov O."/>
            <person name="Bruce D."/>
            <person name="Goodwin L."/>
            <person name="Kuske C."/>
            <person name="Brettin T."/>
            <person name="Detter J.C."/>
            <person name="Han C."/>
            <person name="Pitluck S."/>
            <person name="Pati A."/>
            <person name="Mavrommatis K."/>
            <person name="Ivanova N."/>
            <person name="Ovchinnikova G."/>
            <person name="Chen A."/>
            <person name="Palaniappan K."/>
            <person name="Schneider S."/>
            <person name="Rohde M."/>
            <person name="Chain P."/>
            <person name="D'haeseleer P."/>
            <person name="Goker M."/>
            <person name="Bristow J."/>
            <person name="Eisen J.A."/>
            <person name="Markowitz V."/>
            <person name="Kyrpides N.C."/>
            <person name="Klenk H.P."/>
            <person name="Hugenholtz P."/>
        </authorList>
    </citation>
    <scope>NUCLEOTIDE SEQUENCE [LARGE SCALE GENOMIC DNA]</scope>
    <source>
        <strain evidence="2">ATCC 29202 / DSM 20476 / NCTC 11029 / RHS 1</strain>
    </source>
</reference>
<sequence>MSLFSKTHTLLVAGGFLLGTVGLTALKSETAKKCYVQAAATGMRIKNTYDDVIEQAKAEVDDIVAEATYLTKQDAEAAEEVEAEA</sequence>
<dbReference type="Pfam" id="PF19605">
    <property type="entry name" value="DUF6110"/>
    <property type="match status" value="1"/>
</dbReference>
<dbReference type="eggNOG" id="ENOG5033BV6">
    <property type="taxonomic scope" value="Bacteria"/>
</dbReference>
<keyword evidence="2" id="KW-1185">Reference proteome</keyword>
<dbReference type="AlphaFoldDB" id="C7N3Y9"/>
<organism evidence="1 2">
    <name type="scientific">Slackia heliotrinireducens (strain ATCC 29202 / DSM 20476 / NCTC 11029 / RHS 1)</name>
    <name type="common">Peptococcus heliotrinreducens</name>
    <dbReference type="NCBI Taxonomy" id="471855"/>
    <lineage>
        <taxon>Bacteria</taxon>
        <taxon>Bacillati</taxon>
        <taxon>Actinomycetota</taxon>
        <taxon>Coriobacteriia</taxon>
        <taxon>Eggerthellales</taxon>
        <taxon>Eggerthellaceae</taxon>
        <taxon>Slackia</taxon>
    </lineage>
</organism>
<dbReference type="InterPro" id="IPR046092">
    <property type="entry name" value="DUF6110"/>
</dbReference>
<dbReference type="EMBL" id="CP001684">
    <property type="protein sequence ID" value="ACV21730.1"/>
    <property type="molecule type" value="Genomic_DNA"/>
</dbReference>
<name>C7N3Y9_SLAHD</name>